<dbReference type="InterPro" id="IPR027417">
    <property type="entry name" value="P-loop_NTPase"/>
</dbReference>
<evidence type="ECO:0000313" key="4">
    <source>
        <dbReference type="Proteomes" id="UP000058636"/>
    </source>
</evidence>
<comment type="caution">
    <text evidence="3">The sequence shown here is derived from an EMBL/GenBank/DDBJ whole genome shotgun (WGS) entry which is preliminary data.</text>
</comment>
<dbReference type="Pfam" id="PF21100">
    <property type="entry name" value="WHD_MCM"/>
    <property type="match status" value="1"/>
</dbReference>
<dbReference type="PANTHER" id="PTHR34301">
    <property type="entry name" value="DNA-BINDING PROTEIN-RELATED"/>
    <property type="match status" value="1"/>
</dbReference>
<dbReference type="EMBL" id="LGFG01000093">
    <property type="protein sequence ID" value="KUK22784.1"/>
    <property type="molecule type" value="Genomic_DNA"/>
</dbReference>
<sequence length="383" mass="44313">MLLPPPEATSDPRSDMIRMEVIDLLFSLTPKTKKEDLFDRERELKDLEKLLETYPIVVITGLRRVGKSSLVKVFLNESDLLHITVDGRRLYETSGGNISSHHLTRFLGEELSRISKSQKLLNVLKRVRGITVSGTSIELNPKEFSLSDLLEKLNETAKRRKKKTVIFFDEAQYLRYYGSRGGSDLLALFAYCYDNFENVRFIISGSEIGVLHDFLKLEDYSSPLHGRGIGFLTVRPFTFDQSVDFLMEGFREVGEKINFDVEEIVREIDGIVGYLVLFGVKYLEKKNKDEALKEVFHAVKALFEKEMEELRKRSERYPFILRQIARGINTWSALKNIFRAKGDFIGDSRLYSLLETLEKMSFIEKTQSEYRIVDPVFEKILSE</sequence>
<dbReference type="Gene3D" id="3.40.50.300">
    <property type="entry name" value="P-loop containing nucleotide triphosphate hydrolases"/>
    <property type="match status" value="1"/>
</dbReference>
<dbReference type="InterPro" id="IPR036388">
    <property type="entry name" value="WH-like_DNA-bd_sf"/>
</dbReference>
<dbReference type="Gene3D" id="1.10.10.10">
    <property type="entry name" value="Winged helix-like DNA-binding domain superfamily/Winged helix DNA-binding domain"/>
    <property type="match status" value="1"/>
</dbReference>
<evidence type="ECO:0000259" key="1">
    <source>
        <dbReference type="Pfam" id="PF01637"/>
    </source>
</evidence>
<dbReference type="PATRIC" id="fig|93930.3.peg.132"/>
<dbReference type="Pfam" id="PF01637">
    <property type="entry name" value="ATPase_2"/>
    <property type="match status" value="1"/>
</dbReference>
<dbReference type="AlphaFoldDB" id="A0A101EQ15"/>
<dbReference type="InterPro" id="IPR036390">
    <property type="entry name" value="WH_DNA-bd_sf"/>
</dbReference>
<dbReference type="SUPFAM" id="SSF46785">
    <property type="entry name" value="Winged helix' DNA-binding domain"/>
    <property type="match status" value="1"/>
</dbReference>
<name>A0A101EQ15_9THEM</name>
<dbReference type="InterPro" id="IPR011579">
    <property type="entry name" value="ATPase_dom"/>
</dbReference>
<dbReference type="GO" id="GO:0005524">
    <property type="term" value="F:ATP binding"/>
    <property type="evidence" value="ECO:0007669"/>
    <property type="project" value="InterPro"/>
</dbReference>
<dbReference type="SUPFAM" id="SSF52540">
    <property type="entry name" value="P-loop containing nucleoside triphosphate hydrolases"/>
    <property type="match status" value="1"/>
</dbReference>
<evidence type="ECO:0000313" key="3">
    <source>
        <dbReference type="EMBL" id="KUK22784.1"/>
    </source>
</evidence>
<protein>
    <submittedName>
        <fullName evidence="3">ATPase</fullName>
    </submittedName>
</protein>
<organism evidence="3 4">
    <name type="scientific">Thermotoga petrophila</name>
    <dbReference type="NCBI Taxonomy" id="93929"/>
    <lineage>
        <taxon>Bacteria</taxon>
        <taxon>Thermotogati</taxon>
        <taxon>Thermotogota</taxon>
        <taxon>Thermotogae</taxon>
        <taxon>Thermotogales</taxon>
        <taxon>Thermotogaceae</taxon>
        <taxon>Thermotoga</taxon>
    </lineage>
</organism>
<feature type="domain" description="MCM C-terminal" evidence="2">
    <location>
        <begin position="312"/>
        <end position="373"/>
    </location>
</feature>
<dbReference type="InterPro" id="IPR048907">
    <property type="entry name" value="WHD_MCM_arc"/>
</dbReference>
<proteinExistence type="predicted"/>
<dbReference type="PANTHER" id="PTHR34301:SF8">
    <property type="entry name" value="ATPASE DOMAIN-CONTAINING PROTEIN"/>
    <property type="match status" value="1"/>
</dbReference>
<reference evidence="3 4" key="1">
    <citation type="journal article" date="2015" name="MBio">
        <title>Genome-Resolved Metagenomic Analysis Reveals Roles for Candidate Phyla and Other Microbial Community Members in Biogeochemical Transformations in Oil Reservoirs.</title>
        <authorList>
            <person name="Hu P."/>
            <person name="Tom L."/>
            <person name="Singh A."/>
            <person name="Thomas B.C."/>
            <person name="Baker B.J."/>
            <person name="Piceno Y.M."/>
            <person name="Andersen G.L."/>
            <person name="Banfield J.F."/>
        </authorList>
    </citation>
    <scope>NUCLEOTIDE SEQUENCE [LARGE SCALE GENOMIC DNA]</scope>
    <source>
        <strain evidence="3">46_26</strain>
    </source>
</reference>
<dbReference type="Gene3D" id="1.10.8.60">
    <property type="match status" value="1"/>
</dbReference>
<accession>A0A101EQ15</accession>
<evidence type="ECO:0000259" key="2">
    <source>
        <dbReference type="Pfam" id="PF21100"/>
    </source>
</evidence>
<dbReference type="Proteomes" id="UP000058636">
    <property type="component" value="Unassembled WGS sequence"/>
</dbReference>
<feature type="domain" description="ATPase" evidence="1">
    <location>
        <begin position="37"/>
        <end position="277"/>
    </location>
</feature>
<gene>
    <name evidence="3" type="ORF">XD57_1121</name>
</gene>